<dbReference type="AlphaFoldDB" id="A0A0H4VE77"/>
<comment type="subunit">
    <text evidence="10">Monomer.</text>
</comment>
<comment type="catalytic activity">
    <reaction evidence="9 10">
        <text>tRNA(Arg) + L-arginine + ATP = L-arginyl-tRNA(Arg) + AMP + diphosphate</text>
        <dbReference type="Rhea" id="RHEA:20301"/>
        <dbReference type="Rhea" id="RHEA-COMP:9658"/>
        <dbReference type="Rhea" id="RHEA-COMP:9673"/>
        <dbReference type="ChEBI" id="CHEBI:30616"/>
        <dbReference type="ChEBI" id="CHEBI:32682"/>
        <dbReference type="ChEBI" id="CHEBI:33019"/>
        <dbReference type="ChEBI" id="CHEBI:78442"/>
        <dbReference type="ChEBI" id="CHEBI:78513"/>
        <dbReference type="ChEBI" id="CHEBI:456215"/>
        <dbReference type="EC" id="6.1.1.19"/>
    </reaction>
</comment>
<proteinExistence type="inferred from homology"/>
<feature type="short sequence motif" description="'HIGH' region" evidence="10">
    <location>
        <begin position="135"/>
        <end position="145"/>
    </location>
</feature>
<dbReference type="HAMAP" id="MF_00123">
    <property type="entry name" value="Arg_tRNA_synth"/>
    <property type="match status" value="1"/>
</dbReference>
<evidence type="ECO:0000256" key="5">
    <source>
        <dbReference type="ARBA" id="ARBA00022741"/>
    </source>
</evidence>
<dbReference type="SMART" id="SM01016">
    <property type="entry name" value="Arg_tRNA_synt_N"/>
    <property type="match status" value="1"/>
</dbReference>
<dbReference type="SUPFAM" id="SSF52374">
    <property type="entry name" value="Nucleotidylyl transferase"/>
    <property type="match status" value="1"/>
</dbReference>
<dbReference type="GO" id="GO:0005737">
    <property type="term" value="C:cytoplasm"/>
    <property type="evidence" value="ECO:0007669"/>
    <property type="project" value="UniProtKB-SubCell"/>
</dbReference>
<protein>
    <recommendedName>
        <fullName evidence="10">Arginine--tRNA ligase</fullName>
        <ecNumber evidence="10">6.1.1.19</ecNumber>
    </recommendedName>
    <alternativeName>
        <fullName evidence="10">Arginyl-tRNA synthetase</fullName>
        <shortName evidence="10">ArgRS</shortName>
    </alternativeName>
</protein>
<reference evidence="15 16" key="1">
    <citation type="journal article" date="2015" name="Int. J. Syst. Evol. Microbiol.">
        <title>Erythrobacter atlanticus sp. nov., a bacterium from ocean sediment able to degrade polycyclic aromatic hydrocarbons.</title>
        <authorList>
            <person name="Zhuang L."/>
            <person name="Liu Y."/>
            <person name="Wang L."/>
            <person name="Wang W."/>
            <person name="Shao Z."/>
        </authorList>
    </citation>
    <scope>NUCLEOTIDE SEQUENCE [LARGE SCALE GENOMIC DNA]</scope>
    <source>
        <strain evidence="16">s21-N3</strain>
    </source>
</reference>
<dbReference type="PANTHER" id="PTHR11956:SF5">
    <property type="entry name" value="ARGININE--TRNA LIGASE, CYTOPLASMIC"/>
    <property type="match status" value="1"/>
</dbReference>
<dbReference type="Gene3D" id="3.40.50.620">
    <property type="entry name" value="HUPs"/>
    <property type="match status" value="1"/>
</dbReference>
<dbReference type="InterPro" id="IPR036695">
    <property type="entry name" value="Arg-tRNA-synth_N_sf"/>
</dbReference>
<dbReference type="PANTHER" id="PTHR11956">
    <property type="entry name" value="ARGINYL-TRNA SYNTHETASE"/>
    <property type="match status" value="1"/>
</dbReference>
<evidence type="ECO:0000256" key="1">
    <source>
        <dbReference type="ARBA" id="ARBA00004496"/>
    </source>
</evidence>
<dbReference type="GO" id="GO:0006420">
    <property type="term" value="P:arginyl-tRNA aminoacylation"/>
    <property type="evidence" value="ECO:0007669"/>
    <property type="project" value="UniProtKB-UniRule"/>
</dbReference>
<dbReference type="STRING" id="1648404.CP97_12315"/>
<feature type="region of interest" description="Disordered" evidence="12">
    <location>
        <begin position="30"/>
        <end position="49"/>
    </location>
</feature>
<dbReference type="SUPFAM" id="SSF55190">
    <property type="entry name" value="Arginyl-tRNA synthetase (ArgRS), N-terminal 'additional' domain"/>
    <property type="match status" value="1"/>
</dbReference>
<dbReference type="RefSeq" id="WP_048886190.1">
    <property type="nucleotide sequence ID" value="NZ_CP011310.1"/>
</dbReference>
<dbReference type="InterPro" id="IPR005148">
    <property type="entry name" value="Arg-tRNA-synth_N"/>
</dbReference>
<keyword evidence="7 10" id="KW-0648">Protein biosynthesis</keyword>
<dbReference type="CDD" id="cd00671">
    <property type="entry name" value="ArgRS_core"/>
    <property type="match status" value="1"/>
</dbReference>
<evidence type="ECO:0000259" key="13">
    <source>
        <dbReference type="SMART" id="SM00836"/>
    </source>
</evidence>
<dbReference type="GO" id="GO:0005524">
    <property type="term" value="F:ATP binding"/>
    <property type="evidence" value="ECO:0007669"/>
    <property type="project" value="UniProtKB-UniRule"/>
</dbReference>
<evidence type="ECO:0000256" key="2">
    <source>
        <dbReference type="ARBA" id="ARBA00005594"/>
    </source>
</evidence>
<dbReference type="PATRIC" id="fig|1648404.4.peg.2563"/>
<evidence type="ECO:0000313" key="15">
    <source>
        <dbReference type="EMBL" id="AKQ42650.1"/>
    </source>
</evidence>
<evidence type="ECO:0000256" key="9">
    <source>
        <dbReference type="ARBA" id="ARBA00049339"/>
    </source>
</evidence>
<dbReference type="NCBIfam" id="TIGR00456">
    <property type="entry name" value="argS"/>
    <property type="match status" value="1"/>
</dbReference>
<feature type="domain" description="DALR anticodon binding" evidence="13">
    <location>
        <begin position="459"/>
        <end position="582"/>
    </location>
</feature>
<evidence type="ECO:0000256" key="10">
    <source>
        <dbReference type="HAMAP-Rule" id="MF_00123"/>
    </source>
</evidence>
<evidence type="ECO:0000256" key="3">
    <source>
        <dbReference type="ARBA" id="ARBA00022490"/>
    </source>
</evidence>
<keyword evidence="16" id="KW-1185">Reference proteome</keyword>
<keyword evidence="5 10" id="KW-0547">Nucleotide-binding</keyword>
<accession>A0A0H4VE77</accession>
<evidence type="ECO:0000256" key="4">
    <source>
        <dbReference type="ARBA" id="ARBA00022598"/>
    </source>
</evidence>
<keyword evidence="6 10" id="KW-0067">ATP-binding</keyword>
<dbReference type="FunFam" id="1.10.730.10:FF:000008">
    <property type="entry name" value="Arginine--tRNA ligase"/>
    <property type="match status" value="1"/>
</dbReference>
<dbReference type="Pfam" id="PF05746">
    <property type="entry name" value="DALR_1"/>
    <property type="match status" value="1"/>
</dbReference>
<evidence type="ECO:0000256" key="8">
    <source>
        <dbReference type="ARBA" id="ARBA00023146"/>
    </source>
</evidence>
<dbReference type="OrthoDB" id="9803211at2"/>
<evidence type="ECO:0000256" key="6">
    <source>
        <dbReference type="ARBA" id="ARBA00022840"/>
    </source>
</evidence>
<organism evidence="15 16">
    <name type="scientific">Aurantiacibacter atlanticus</name>
    <dbReference type="NCBI Taxonomy" id="1648404"/>
    <lineage>
        <taxon>Bacteria</taxon>
        <taxon>Pseudomonadati</taxon>
        <taxon>Pseudomonadota</taxon>
        <taxon>Alphaproteobacteria</taxon>
        <taxon>Sphingomonadales</taxon>
        <taxon>Erythrobacteraceae</taxon>
        <taxon>Aurantiacibacter</taxon>
    </lineage>
</organism>
<dbReference type="InterPro" id="IPR035684">
    <property type="entry name" value="ArgRS_core"/>
</dbReference>
<comment type="subcellular location">
    <subcellularLocation>
        <location evidence="1 10">Cytoplasm</location>
    </subcellularLocation>
</comment>
<dbReference type="GO" id="GO:0004814">
    <property type="term" value="F:arginine-tRNA ligase activity"/>
    <property type="evidence" value="ECO:0007669"/>
    <property type="project" value="UniProtKB-UniRule"/>
</dbReference>
<dbReference type="EC" id="6.1.1.19" evidence="10"/>
<dbReference type="SUPFAM" id="SSF47323">
    <property type="entry name" value="Anticodon-binding domain of a subclass of class I aminoacyl-tRNA synthetases"/>
    <property type="match status" value="1"/>
</dbReference>
<dbReference type="PRINTS" id="PR01038">
    <property type="entry name" value="TRNASYNTHARG"/>
</dbReference>
<evidence type="ECO:0000256" key="7">
    <source>
        <dbReference type="ARBA" id="ARBA00022917"/>
    </source>
</evidence>
<dbReference type="FunFam" id="3.30.1360.70:FF:000003">
    <property type="entry name" value="Arginine--tRNA ligase"/>
    <property type="match status" value="1"/>
</dbReference>
<dbReference type="EMBL" id="CP011310">
    <property type="protein sequence ID" value="AKQ42650.1"/>
    <property type="molecule type" value="Genomic_DNA"/>
</dbReference>
<evidence type="ECO:0000259" key="14">
    <source>
        <dbReference type="SMART" id="SM01016"/>
    </source>
</evidence>
<gene>
    <name evidence="10" type="primary">argS</name>
    <name evidence="15" type="ORF">CP97_12315</name>
</gene>
<dbReference type="InterPro" id="IPR001412">
    <property type="entry name" value="aa-tRNA-synth_I_CS"/>
</dbReference>
<reference evidence="16" key="2">
    <citation type="submission" date="2015-04" db="EMBL/GenBank/DDBJ databases">
        <title>The complete genome sequence of Erythrobacter sp. s21-N3.</title>
        <authorList>
            <person name="Zhuang L."/>
            <person name="Liu Y."/>
            <person name="Shao Z."/>
        </authorList>
    </citation>
    <scope>NUCLEOTIDE SEQUENCE [LARGE SCALE GENOMIC DNA]</scope>
    <source>
        <strain evidence="16">s21-N3</strain>
    </source>
</reference>
<dbReference type="InterPro" id="IPR001278">
    <property type="entry name" value="Arg-tRNA-ligase"/>
</dbReference>
<dbReference type="InterPro" id="IPR008909">
    <property type="entry name" value="DALR_anticod-bd"/>
</dbReference>
<evidence type="ECO:0000313" key="16">
    <source>
        <dbReference type="Proteomes" id="UP000059113"/>
    </source>
</evidence>
<name>A0A0H4VE77_9SPHN</name>
<dbReference type="SMART" id="SM00836">
    <property type="entry name" value="DALR_1"/>
    <property type="match status" value="1"/>
</dbReference>
<dbReference type="KEGG" id="ery:CP97_12315"/>
<evidence type="ECO:0000256" key="12">
    <source>
        <dbReference type="SAM" id="MobiDB-lite"/>
    </source>
</evidence>
<evidence type="ECO:0000256" key="11">
    <source>
        <dbReference type="RuleBase" id="RU363038"/>
    </source>
</evidence>
<dbReference type="Gene3D" id="1.10.730.10">
    <property type="entry name" value="Isoleucyl-tRNA Synthetase, Domain 1"/>
    <property type="match status" value="1"/>
</dbReference>
<dbReference type="InterPro" id="IPR009080">
    <property type="entry name" value="tRNAsynth_Ia_anticodon-bd"/>
</dbReference>
<keyword evidence="3 10" id="KW-0963">Cytoplasm</keyword>
<keyword evidence="8 10" id="KW-0030">Aminoacyl-tRNA synthetase</keyword>
<comment type="similarity">
    <text evidence="2 10 11">Belongs to the class-I aminoacyl-tRNA synthetase family.</text>
</comment>
<dbReference type="Proteomes" id="UP000059113">
    <property type="component" value="Chromosome"/>
</dbReference>
<feature type="domain" description="Arginyl tRNA synthetase N-terminal" evidence="14">
    <location>
        <begin position="9"/>
        <end position="98"/>
    </location>
</feature>
<dbReference type="PROSITE" id="PS00178">
    <property type="entry name" value="AA_TRNA_LIGASE_I"/>
    <property type="match status" value="1"/>
</dbReference>
<dbReference type="Pfam" id="PF00750">
    <property type="entry name" value="tRNA-synt_1d"/>
    <property type="match status" value="1"/>
</dbReference>
<dbReference type="InterPro" id="IPR014729">
    <property type="entry name" value="Rossmann-like_a/b/a_fold"/>
</dbReference>
<keyword evidence="4 10" id="KW-0436">Ligase</keyword>
<sequence>MSETKTLYAAFAARIDAVLAALEAEGALPPDTSRGNVSVEPPRDPSHGDLATNAAMVLAKAAKTNPRNLAEKIVEHLARDPLIESADIAGPGFINLRLAPKVWIDEIGAIAALGAQYGRSDMGAGNRVNVEYVSANPTGPMHMGHCRGAVVGDALSSLLEFAGHDVTREYYVNDAGGQVDTLARSVHLRYREALGEDIGTIPEGLYPGQYLVPVGKAAADEFGDRFAAEPESEWLALFRALAVERMMELIRSDLALLGIQHDVFASEAALQAAGKPEAAEEWLRQHDLVYDGVLEAPKGKAPPEDWEAVELPLFRSTKFGDDQDRPIRKSDGKWTYFGADLAYHMQKAEKADSLIDVWGADHAGTVKRIKAAVAALSEGQGTVMPFDVKLVQMVQLLRNGEPAKMSKRSGNFVTIADMVEEVGRDVVRFSMLTRKPEAQMDFDFSKVIETSKENPVFYVQYAHARICSILRKSTEEGISASSDALEKLGEDDLALIKQAAQFPREVEAAARAREPHRIAFYLYDLAATFHAFWNLGNDDPLKRFIVTQDPAMSAARLFLATQIGQVLRNGLALLGVEAVEEL</sequence>
<dbReference type="Pfam" id="PF03485">
    <property type="entry name" value="Arg_tRNA_synt_N"/>
    <property type="match status" value="1"/>
</dbReference>
<dbReference type="Gene3D" id="3.30.1360.70">
    <property type="entry name" value="Arginyl tRNA synthetase N-terminal domain"/>
    <property type="match status" value="1"/>
</dbReference>